<feature type="region of interest" description="Disordered" evidence="1">
    <location>
        <begin position="146"/>
        <end position="166"/>
    </location>
</feature>
<accession>A0A8X6RI07</accession>
<dbReference type="InterPro" id="IPR006578">
    <property type="entry name" value="MADF-dom"/>
</dbReference>
<proteinExistence type="predicted"/>
<dbReference type="InterPro" id="IPR004210">
    <property type="entry name" value="BESS_motif"/>
</dbReference>
<evidence type="ECO:0000313" key="5">
    <source>
        <dbReference type="Proteomes" id="UP000887159"/>
    </source>
</evidence>
<dbReference type="GO" id="GO:0003677">
    <property type="term" value="F:DNA binding"/>
    <property type="evidence" value="ECO:0007669"/>
    <property type="project" value="InterPro"/>
</dbReference>
<dbReference type="Pfam" id="PF02944">
    <property type="entry name" value="BESS"/>
    <property type="match status" value="1"/>
</dbReference>
<comment type="caution">
    <text evidence="4">The sequence shown here is derived from an EMBL/GenBank/DDBJ whole genome shotgun (WGS) entry which is preliminary data.</text>
</comment>
<dbReference type="AlphaFoldDB" id="A0A8X6RI07"/>
<sequence>MDVSSGKEIGLSPEMDSRFERKAAYFCFFLGSSFVIKSVFFCDCVIRVSVRLSHIFRMYPTRAAKVQWKKLRDNFREALKRQKDSKYAGRTWRYQRQMQFLIPFMQSKNQDFNVDADRNSSSENAEATPNADDKKHNFLCSFEDDANDSASSSVKKKRRISEDQKDDLELNRSSIVSGNALLDFFSSMYNTTEELPPHLQLQVKRKIFEVVSEAEETALMMQHQEYDAEYFMP</sequence>
<dbReference type="Pfam" id="PF10545">
    <property type="entry name" value="MADF_DNA_bdg"/>
    <property type="match status" value="1"/>
</dbReference>
<organism evidence="4 5">
    <name type="scientific">Trichonephila clavipes</name>
    <name type="common">Golden silk orbweaver</name>
    <name type="synonym">Nephila clavipes</name>
    <dbReference type="NCBI Taxonomy" id="2585209"/>
    <lineage>
        <taxon>Eukaryota</taxon>
        <taxon>Metazoa</taxon>
        <taxon>Ecdysozoa</taxon>
        <taxon>Arthropoda</taxon>
        <taxon>Chelicerata</taxon>
        <taxon>Arachnida</taxon>
        <taxon>Araneae</taxon>
        <taxon>Araneomorphae</taxon>
        <taxon>Entelegynae</taxon>
        <taxon>Araneoidea</taxon>
        <taxon>Nephilidae</taxon>
        <taxon>Trichonephila</taxon>
    </lineage>
</organism>
<dbReference type="EMBL" id="BMAU01021188">
    <property type="protein sequence ID" value="GFX95636.1"/>
    <property type="molecule type" value="Genomic_DNA"/>
</dbReference>
<feature type="region of interest" description="Disordered" evidence="1">
    <location>
        <begin position="113"/>
        <end position="134"/>
    </location>
</feature>
<keyword evidence="5" id="KW-1185">Reference proteome</keyword>
<protein>
    <submittedName>
        <fullName evidence="4">MADF domain-containing protein</fullName>
    </submittedName>
</protein>
<evidence type="ECO:0000256" key="1">
    <source>
        <dbReference type="SAM" id="MobiDB-lite"/>
    </source>
</evidence>
<dbReference type="Proteomes" id="UP000887159">
    <property type="component" value="Unassembled WGS sequence"/>
</dbReference>
<feature type="domain" description="MADF" evidence="3">
    <location>
        <begin position="59"/>
        <end position="101"/>
    </location>
</feature>
<reference evidence="4" key="1">
    <citation type="submission" date="2020-08" db="EMBL/GenBank/DDBJ databases">
        <title>Multicomponent nature underlies the extraordinary mechanical properties of spider dragline silk.</title>
        <authorList>
            <person name="Kono N."/>
            <person name="Nakamura H."/>
            <person name="Mori M."/>
            <person name="Yoshida Y."/>
            <person name="Ohtoshi R."/>
            <person name="Malay A.D."/>
            <person name="Moran D.A.P."/>
            <person name="Tomita M."/>
            <person name="Numata K."/>
            <person name="Arakawa K."/>
        </authorList>
    </citation>
    <scope>NUCLEOTIDE SEQUENCE</scope>
</reference>
<name>A0A8X6RI07_TRICX</name>
<evidence type="ECO:0000313" key="4">
    <source>
        <dbReference type="EMBL" id="GFX95636.1"/>
    </source>
</evidence>
<evidence type="ECO:0000259" key="3">
    <source>
        <dbReference type="Pfam" id="PF10545"/>
    </source>
</evidence>
<gene>
    <name evidence="4" type="primary">NCL1_35734</name>
    <name evidence="4" type="ORF">TNCV_4885621</name>
</gene>
<evidence type="ECO:0000259" key="2">
    <source>
        <dbReference type="Pfam" id="PF02944"/>
    </source>
</evidence>
<feature type="domain" description="BESS" evidence="2">
    <location>
        <begin position="182"/>
        <end position="211"/>
    </location>
</feature>